<dbReference type="InterPro" id="IPR011009">
    <property type="entry name" value="Kinase-like_dom_sf"/>
</dbReference>
<keyword evidence="3" id="KW-0808">Transferase</keyword>
<evidence type="ECO:0000256" key="5">
    <source>
        <dbReference type="ARBA" id="ARBA00022777"/>
    </source>
</evidence>
<dbReference type="Pfam" id="PF00069">
    <property type="entry name" value="Pkinase"/>
    <property type="match status" value="2"/>
</dbReference>
<dbReference type="FunFam" id="1.25.10.10:FF:000579">
    <property type="entry name" value="Serine/threonine kinase like domain containing 1"/>
    <property type="match status" value="1"/>
</dbReference>
<dbReference type="eggNOG" id="KOG0589">
    <property type="taxonomic scope" value="Eukaryota"/>
</dbReference>
<dbReference type="PROSITE" id="PS50011">
    <property type="entry name" value="PROTEIN_KINASE_DOM"/>
    <property type="match status" value="1"/>
</dbReference>
<dbReference type="PhylomeDB" id="B3RNI9"/>
<dbReference type="Proteomes" id="UP000009022">
    <property type="component" value="Unassembled WGS sequence"/>
</dbReference>
<dbReference type="KEGG" id="tad:TRIADDRAFT_63635"/>
<evidence type="ECO:0000256" key="8">
    <source>
        <dbReference type="ARBA" id="ARBA00048679"/>
    </source>
</evidence>
<sequence>MENYKLLQRLGKGAQGSVYLVEDKEEKKKYVLKKVECNDEGEANKAFKEAMALQELRHPYVCGYKEFFVTWDKEESAMFVCIVMEYYKMGDLDRVLKQKRQKNEYIEELILKKWIGQMIEALVFVHKKQVIHSYDERSDVWSLGCIALEMATCGFLDAAQTAGILFQIKHSPQVLEEVLENVSKKYSADFCQLIRTMLRRNFQQRPTAADLVALPYVKDCLLLSGSALAARKKAEADPVPKEQGIGPVLDYLDRNADSSKSSLEALKYIHNMLRNEDAMGLNDAGKRIIIKAMKNHIGNNEIQIVSAKIFSHLIVSAEENDIMYSSELIQPVTLAMRSHAGSAELQSVAGAVIAALSADENAAAVIGNSGGVQDILASLRAFPNDTTIISNCCSALWSLAANENNAKIVTEEKGLEDVYRALENHQDSVEVIESSCSALWSLSMEEENVDELSKSGTIAAVVNAIKNNEKEPRVVKSGCLLLASLTEVDESSAMQVINSNGVSGVPIIISAYKNNAKNAEVAENIFLLFSELAEYDEGIEEMGSLKVVDVLRQAAQDFGDNMHVLKVCNQALDKLQQ</sequence>
<dbReference type="Gene3D" id="1.10.510.10">
    <property type="entry name" value="Transferase(Phosphotransferase) domain 1"/>
    <property type="match status" value="2"/>
</dbReference>
<dbReference type="GeneID" id="6751079"/>
<evidence type="ECO:0000256" key="11">
    <source>
        <dbReference type="ARBA" id="ARBA00081628"/>
    </source>
</evidence>
<evidence type="ECO:0000313" key="15">
    <source>
        <dbReference type="Proteomes" id="UP000009022"/>
    </source>
</evidence>
<dbReference type="InterPro" id="IPR000225">
    <property type="entry name" value="Armadillo"/>
</dbReference>
<evidence type="ECO:0000256" key="7">
    <source>
        <dbReference type="ARBA" id="ARBA00047899"/>
    </source>
</evidence>
<dbReference type="PANTHER" id="PTHR24363">
    <property type="entry name" value="SERINE/THREONINE PROTEIN KINASE"/>
    <property type="match status" value="1"/>
</dbReference>
<dbReference type="SUPFAM" id="SSF48371">
    <property type="entry name" value="ARM repeat"/>
    <property type="match status" value="1"/>
</dbReference>
<gene>
    <name evidence="14" type="ORF">TRIADDRAFT_63635</name>
</gene>
<evidence type="ECO:0000256" key="4">
    <source>
        <dbReference type="ARBA" id="ARBA00022741"/>
    </source>
</evidence>
<comment type="catalytic activity">
    <reaction evidence="8">
        <text>L-seryl-[protein] + ATP = O-phospho-L-seryl-[protein] + ADP + H(+)</text>
        <dbReference type="Rhea" id="RHEA:17989"/>
        <dbReference type="Rhea" id="RHEA-COMP:9863"/>
        <dbReference type="Rhea" id="RHEA-COMP:11604"/>
        <dbReference type="ChEBI" id="CHEBI:15378"/>
        <dbReference type="ChEBI" id="CHEBI:29999"/>
        <dbReference type="ChEBI" id="CHEBI:30616"/>
        <dbReference type="ChEBI" id="CHEBI:83421"/>
        <dbReference type="ChEBI" id="CHEBI:456216"/>
        <dbReference type="EC" id="2.7.11.1"/>
    </reaction>
</comment>
<keyword evidence="5" id="KW-0418">Kinase</keyword>
<dbReference type="PANTHER" id="PTHR24363:SF0">
    <property type="entry name" value="SERINE_THREONINE KINASE LIKE DOMAIN CONTAINING 1"/>
    <property type="match status" value="1"/>
</dbReference>
<reference evidence="14 15" key="1">
    <citation type="journal article" date="2008" name="Nature">
        <title>The Trichoplax genome and the nature of placozoans.</title>
        <authorList>
            <person name="Srivastava M."/>
            <person name="Begovic E."/>
            <person name="Chapman J."/>
            <person name="Putnam N.H."/>
            <person name="Hellsten U."/>
            <person name="Kawashima T."/>
            <person name="Kuo A."/>
            <person name="Mitros T."/>
            <person name="Salamov A."/>
            <person name="Carpenter M.L."/>
            <person name="Signorovitch A.Y."/>
            <person name="Moreno M.A."/>
            <person name="Kamm K."/>
            <person name="Grimwood J."/>
            <person name="Schmutz J."/>
            <person name="Shapiro H."/>
            <person name="Grigoriev I.V."/>
            <person name="Buss L.W."/>
            <person name="Schierwater B."/>
            <person name="Dellaporta S.L."/>
            <person name="Rokhsar D.S."/>
        </authorList>
    </citation>
    <scope>NUCLEOTIDE SEQUENCE [LARGE SCALE GENOMIC DNA]</scope>
    <source>
        <strain evidence="14 15">Grell-BS-1999</strain>
    </source>
</reference>
<evidence type="ECO:0000256" key="1">
    <source>
        <dbReference type="ARBA" id="ARBA00012513"/>
    </source>
</evidence>
<dbReference type="EC" id="2.7.11.1" evidence="1"/>
<evidence type="ECO:0000256" key="12">
    <source>
        <dbReference type="PROSITE-ProRule" id="PRU00259"/>
    </source>
</evidence>
<dbReference type="OMA" id="MDSTEAM"/>
<dbReference type="PROSITE" id="PS50176">
    <property type="entry name" value="ARM_REPEAT"/>
    <property type="match status" value="1"/>
</dbReference>
<dbReference type="SUPFAM" id="SSF56112">
    <property type="entry name" value="Protein kinase-like (PK-like)"/>
    <property type="match status" value="1"/>
</dbReference>
<evidence type="ECO:0000256" key="6">
    <source>
        <dbReference type="ARBA" id="ARBA00022840"/>
    </source>
</evidence>
<dbReference type="OrthoDB" id="248923at2759"/>
<dbReference type="AlphaFoldDB" id="B3RNI9"/>
<accession>B3RNI9</accession>
<evidence type="ECO:0000313" key="14">
    <source>
        <dbReference type="EMBL" id="EDV28030.1"/>
    </source>
</evidence>
<dbReference type="Gene3D" id="1.25.10.10">
    <property type="entry name" value="Leucine-rich Repeat Variant"/>
    <property type="match status" value="1"/>
</dbReference>
<dbReference type="RefSeq" id="XP_002109864.1">
    <property type="nucleotide sequence ID" value="XM_002109828.1"/>
</dbReference>
<dbReference type="InParanoid" id="B3RNI9"/>
<comment type="catalytic activity">
    <reaction evidence="7">
        <text>L-threonyl-[protein] + ATP = O-phospho-L-threonyl-[protein] + ADP + H(+)</text>
        <dbReference type="Rhea" id="RHEA:46608"/>
        <dbReference type="Rhea" id="RHEA-COMP:11060"/>
        <dbReference type="Rhea" id="RHEA-COMP:11605"/>
        <dbReference type="ChEBI" id="CHEBI:15378"/>
        <dbReference type="ChEBI" id="CHEBI:30013"/>
        <dbReference type="ChEBI" id="CHEBI:30616"/>
        <dbReference type="ChEBI" id="CHEBI:61977"/>
        <dbReference type="ChEBI" id="CHEBI:456216"/>
        <dbReference type="EC" id="2.7.11.1"/>
    </reaction>
</comment>
<organism evidence="14 15">
    <name type="scientific">Trichoplax adhaerens</name>
    <name type="common">Trichoplax reptans</name>
    <dbReference type="NCBI Taxonomy" id="10228"/>
    <lineage>
        <taxon>Eukaryota</taxon>
        <taxon>Metazoa</taxon>
        <taxon>Placozoa</taxon>
        <taxon>Uniplacotomia</taxon>
        <taxon>Trichoplacea</taxon>
        <taxon>Trichoplacidae</taxon>
        <taxon>Trichoplax</taxon>
    </lineage>
</organism>
<proteinExistence type="predicted"/>
<evidence type="ECO:0000256" key="10">
    <source>
        <dbReference type="ARBA" id="ARBA00079669"/>
    </source>
</evidence>
<evidence type="ECO:0000259" key="13">
    <source>
        <dbReference type="PROSITE" id="PS50011"/>
    </source>
</evidence>
<feature type="domain" description="Protein kinase" evidence="13">
    <location>
        <begin position="4"/>
        <end position="299"/>
    </location>
</feature>
<keyword evidence="2" id="KW-0723">Serine/threonine-protein kinase</keyword>
<dbReference type="Pfam" id="PF23744">
    <property type="entry name" value="ARM_LRRK2"/>
    <property type="match status" value="1"/>
</dbReference>
<dbReference type="InterPro" id="IPR000719">
    <property type="entry name" value="Prot_kinase_dom"/>
</dbReference>
<dbReference type="HOGENOM" id="CLU_013402_0_0_1"/>
<name>B3RNI9_TRIAD</name>
<dbReference type="InterPro" id="IPR011989">
    <property type="entry name" value="ARM-like"/>
</dbReference>
<dbReference type="EMBL" id="DS985242">
    <property type="protein sequence ID" value="EDV28030.1"/>
    <property type="molecule type" value="Genomic_DNA"/>
</dbReference>
<keyword evidence="4" id="KW-0547">Nucleotide-binding</keyword>
<dbReference type="GO" id="GO:0005524">
    <property type="term" value="F:ATP binding"/>
    <property type="evidence" value="ECO:0007669"/>
    <property type="project" value="UniProtKB-KW"/>
</dbReference>
<keyword evidence="6" id="KW-0067">ATP-binding</keyword>
<dbReference type="CTD" id="6751079"/>
<keyword evidence="15" id="KW-1185">Reference proteome</keyword>
<dbReference type="InterPro" id="IPR056597">
    <property type="entry name" value="ARM_LRRK2"/>
</dbReference>
<evidence type="ECO:0000256" key="2">
    <source>
        <dbReference type="ARBA" id="ARBA00022527"/>
    </source>
</evidence>
<dbReference type="InterPro" id="IPR016024">
    <property type="entry name" value="ARM-type_fold"/>
</dbReference>
<dbReference type="GO" id="GO:0004674">
    <property type="term" value="F:protein serine/threonine kinase activity"/>
    <property type="evidence" value="ECO:0000318"/>
    <property type="project" value="GO_Central"/>
</dbReference>
<feature type="repeat" description="ARM" evidence="12">
    <location>
        <begin position="413"/>
        <end position="457"/>
    </location>
</feature>
<evidence type="ECO:0000256" key="3">
    <source>
        <dbReference type="ARBA" id="ARBA00022679"/>
    </source>
</evidence>
<evidence type="ECO:0000256" key="9">
    <source>
        <dbReference type="ARBA" id="ARBA00072818"/>
    </source>
</evidence>
<protein>
    <recommendedName>
        <fullName evidence="9">Serine/threonine kinase-like domain-containing protein STKLD1</fullName>
        <ecNumber evidence="1">2.7.11.1</ecNumber>
    </recommendedName>
    <alternativeName>
        <fullName evidence="11">Serine/threonine kinase-like domain-containing protein 1</fullName>
    </alternativeName>
    <alternativeName>
        <fullName evidence="10">Sugen kinase 071</fullName>
    </alternativeName>
</protein>